<proteinExistence type="predicted"/>
<sequence length="107" mass="11705">MCYVDPTINTYAGIPNVSYAGGSVSYAGASSTTGFASNLLQFTRIKSNLLRFQITHSPVFKLAADKEDIVLRWPVPSKLLVNQPEERPLGSSLPPRLLVSLLQLQEV</sequence>
<evidence type="ECO:0000313" key="2">
    <source>
        <dbReference type="Proteomes" id="UP001056120"/>
    </source>
</evidence>
<reference evidence="1 2" key="2">
    <citation type="journal article" date="2022" name="Mol. Ecol. Resour.">
        <title>The genomes of chicory, endive, great burdock and yacon provide insights into Asteraceae paleo-polyploidization history and plant inulin production.</title>
        <authorList>
            <person name="Fan W."/>
            <person name="Wang S."/>
            <person name="Wang H."/>
            <person name="Wang A."/>
            <person name="Jiang F."/>
            <person name="Liu H."/>
            <person name="Zhao H."/>
            <person name="Xu D."/>
            <person name="Zhang Y."/>
        </authorList>
    </citation>
    <scope>NUCLEOTIDE SEQUENCE [LARGE SCALE GENOMIC DNA]</scope>
    <source>
        <strain evidence="2">cv. Yunnan</strain>
        <tissue evidence="1">Leaves</tissue>
    </source>
</reference>
<protein>
    <submittedName>
        <fullName evidence="1">Uncharacterized protein</fullName>
    </submittedName>
</protein>
<dbReference type="EMBL" id="CM042032">
    <property type="protein sequence ID" value="KAI3776679.1"/>
    <property type="molecule type" value="Genomic_DNA"/>
</dbReference>
<evidence type="ECO:0000313" key="1">
    <source>
        <dbReference type="EMBL" id="KAI3776679.1"/>
    </source>
</evidence>
<gene>
    <name evidence="1" type="ORF">L1987_46467</name>
</gene>
<keyword evidence="2" id="KW-1185">Reference proteome</keyword>
<accession>A0ACB9FZ87</accession>
<organism evidence="1 2">
    <name type="scientific">Smallanthus sonchifolius</name>
    <dbReference type="NCBI Taxonomy" id="185202"/>
    <lineage>
        <taxon>Eukaryota</taxon>
        <taxon>Viridiplantae</taxon>
        <taxon>Streptophyta</taxon>
        <taxon>Embryophyta</taxon>
        <taxon>Tracheophyta</taxon>
        <taxon>Spermatophyta</taxon>
        <taxon>Magnoliopsida</taxon>
        <taxon>eudicotyledons</taxon>
        <taxon>Gunneridae</taxon>
        <taxon>Pentapetalae</taxon>
        <taxon>asterids</taxon>
        <taxon>campanulids</taxon>
        <taxon>Asterales</taxon>
        <taxon>Asteraceae</taxon>
        <taxon>Asteroideae</taxon>
        <taxon>Heliantheae alliance</taxon>
        <taxon>Millerieae</taxon>
        <taxon>Smallanthus</taxon>
    </lineage>
</organism>
<name>A0ACB9FZ87_9ASTR</name>
<reference evidence="2" key="1">
    <citation type="journal article" date="2022" name="Mol. Ecol. Resour.">
        <title>The genomes of chicory, endive, great burdock and yacon provide insights into Asteraceae palaeo-polyploidization history and plant inulin production.</title>
        <authorList>
            <person name="Fan W."/>
            <person name="Wang S."/>
            <person name="Wang H."/>
            <person name="Wang A."/>
            <person name="Jiang F."/>
            <person name="Liu H."/>
            <person name="Zhao H."/>
            <person name="Xu D."/>
            <person name="Zhang Y."/>
        </authorList>
    </citation>
    <scope>NUCLEOTIDE SEQUENCE [LARGE SCALE GENOMIC DNA]</scope>
    <source>
        <strain evidence="2">cv. Yunnan</strain>
    </source>
</reference>
<comment type="caution">
    <text evidence="1">The sequence shown here is derived from an EMBL/GenBank/DDBJ whole genome shotgun (WGS) entry which is preliminary data.</text>
</comment>
<dbReference type="Proteomes" id="UP001056120">
    <property type="component" value="Linkage Group LG15"/>
</dbReference>